<dbReference type="PANTHER" id="PTHR11229">
    <property type="entry name" value="50S RIBOSOMAL PROTEIN L3"/>
    <property type="match status" value="1"/>
</dbReference>
<comment type="subcellular location">
    <subcellularLocation>
        <location evidence="1">Mitochondrion</location>
    </subcellularLocation>
</comment>
<keyword evidence="5" id="KW-0496">Mitochondrion</keyword>
<organism evidence="9 10">
    <name type="scientific">Diversispora eburnea</name>
    <dbReference type="NCBI Taxonomy" id="1213867"/>
    <lineage>
        <taxon>Eukaryota</taxon>
        <taxon>Fungi</taxon>
        <taxon>Fungi incertae sedis</taxon>
        <taxon>Mucoromycota</taxon>
        <taxon>Glomeromycotina</taxon>
        <taxon>Glomeromycetes</taxon>
        <taxon>Diversisporales</taxon>
        <taxon>Diversisporaceae</taxon>
        <taxon>Diversispora</taxon>
    </lineage>
</organism>
<dbReference type="PROSITE" id="PS00474">
    <property type="entry name" value="RIBOSOMAL_L3"/>
    <property type="match status" value="1"/>
</dbReference>
<comment type="similarity">
    <text evidence="2 8">Belongs to the universal ribosomal protein uL3 family.</text>
</comment>
<dbReference type="PANTHER" id="PTHR11229:SF8">
    <property type="entry name" value="LARGE RIBOSOMAL SUBUNIT PROTEIN UL3M"/>
    <property type="match status" value="1"/>
</dbReference>
<evidence type="ECO:0000256" key="3">
    <source>
        <dbReference type="ARBA" id="ARBA00022946"/>
    </source>
</evidence>
<evidence type="ECO:0000256" key="2">
    <source>
        <dbReference type="ARBA" id="ARBA00006540"/>
    </source>
</evidence>
<evidence type="ECO:0000313" key="10">
    <source>
        <dbReference type="Proteomes" id="UP000789706"/>
    </source>
</evidence>
<protein>
    <recommendedName>
        <fullName evidence="7">Large ribosomal subunit protein uL3m</fullName>
    </recommendedName>
</protein>
<evidence type="ECO:0000256" key="8">
    <source>
        <dbReference type="RuleBase" id="RU003905"/>
    </source>
</evidence>
<dbReference type="Pfam" id="PF00297">
    <property type="entry name" value="Ribosomal_L3"/>
    <property type="match status" value="1"/>
</dbReference>
<dbReference type="InterPro" id="IPR019927">
    <property type="entry name" value="Ribosomal_uL3_bac/org-type"/>
</dbReference>
<keyword evidence="3" id="KW-0809">Transit peptide</keyword>
<evidence type="ECO:0000313" key="9">
    <source>
        <dbReference type="EMBL" id="CAG8463393.1"/>
    </source>
</evidence>
<gene>
    <name evidence="9" type="ORF">DEBURN_LOCUS2797</name>
</gene>
<keyword evidence="4 8" id="KW-0689">Ribosomal protein</keyword>
<reference evidence="9" key="1">
    <citation type="submission" date="2021-06" db="EMBL/GenBank/DDBJ databases">
        <authorList>
            <person name="Kallberg Y."/>
            <person name="Tangrot J."/>
            <person name="Rosling A."/>
        </authorList>
    </citation>
    <scope>NUCLEOTIDE SEQUENCE</scope>
    <source>
        <strain evidence="9">AZ414A</strain>
    </source>
</reference>
<dbReference type="GO" id="GO:0005762">
    <property type="term" value="C:mitochondrial large ribosomal subunit"/>
    <property type="evidence" value="ECO:0007669"/>
    <property type="project" value="TreeGrafter"/>
</dbReference>
<sequence>MSLLWNYSSSKCFNLSNLSSLTVLSQIFRSLHYSPHFISSSKYKKYSPRYPVKAPEVSETFNKYEEMAEGDPNWSFVTSPAWVDTSIIQRKGSVLSKYYPRKIEKFPDKWESQLQKKLAWTENSIRLGVIAKKKGMMALWDEWGVRHACTVLQLEHVQVIQIRENARFVSPDLVSVQIGCTDKTKNVSRPLLGHFKVADVPPKAKLMEFQVTPDAVLPVGYEIRAAHFVPGQYVDLQAPTLGKGFAGVMKRWNFSGLPASHGTSLAHRSAGSTGQCQDPGRVFKGKKMAGRMGGINCTKVNAKVLKIDNLMNLIYVKGPVPGHDEQFVRVRDAINKKGVKCFPSDCIPPPFPTIDPEVLEIMPRELVAKIGGVDPFAIKES</sequence>
<dbReference type="InterPro" id="IPR000597">
    <property type="entry name" value="Ribosomal_uL3"/>
</dbReference>
<dbReference type="GO" id="GO:0006412">
    <property type="term" value="P:translation"/>
    <property type="evidence" value="ECO:0007669"/>
    <property type="project" value="InterPro"/>
</dbReference>
<accession>A0A9N8Z0S8</accession>
<dbReference type="NCBIfam" id="TIGR03625">
    <property type="entry name" value="L3_bact"/>
    <property type="match status" value="1"/>
</dbReference>
<dbReference type="AlphaFoldDB" id="A0A9N8Z0S8"/>
<dbReference type="InterPro" id="IPR009000">
    <property type="entry name" value="Transl_B-barrel_sf"/>
</dbReference>
<keyword evidence="6 8" id="KW-0687">Ribonucleoprotein</keyword>
<dbReference type="FunFam" id="2.40.30.10:FF:000004">
    <property type="entry name" value="50S ribosomal protein L3"/>
    <property type="match status" value="1"/>
</dbReference>
<evidence type="ECO:0000256" key="5">
    <source>
        <dbReference type="ARBA" id="ARBA00023128"/>
    </source>
</evidence>
<dbReference type="Proteomes" id="UP000789706">
    <property type="component" value="Unassembled WGS sequence"/>
</dbReference>
<dbReference type="SUPFAM" id="SSF50447">
    <property type="entry name" value="Translation proteins"/>
    <property type="match status" value="1"/>
</dbReference>
<dbReference type="InterPro" id="IPR019926">
    <property type="entry name" value="Ribosomal_uL3_CS"/>
</dbReference>
<dbReference type="OrthoDB" id="274683at2759"/>
<keyword evidence="10" id="KW-1185">Reference proteome</keyword>
<dbReference type="EMBL" id="CAJVPK010000161">
    <property type="protein sequence ID" value="CAG8463393.1"/>
    <property type="molecule type" value="Genomic_DNA"/>
</dbReference>
<dbReference type="GO" id="GO:0003735">
    <property type="term" value="F:structural constituent of ribosome"/>
    <property type="evidence" value="ECO:0007669"/>
    <property type="project" value="InterPro"/>
</dbReference>
<proteinExistence type="inferred from homology"/>
<evidence type="ECO:0000256" key="4">
    <source>
        <dbReference type="ARBA" id="ARBA00022980"/>
    </source>
</evidence>
<evidence type="ECO:0000256" key="7">
    <source>
        <dbReference type="ARBA" id="ARBA00035209"/>
    </source>
</evidence>
<name>A0A9N8Z0S8_9GLOM</name>
<evidence type="ECO:0000256" key="1">
    <source>
        <dbReference type="ARBA" id="ARBA00004173"/>
    </source>
</evidence>
<comment type="caution">
    <text evidence="9">The sequence shown here is derived from an EMBL/GenBank/DDBJ whole genome shotgun (WGS) entry which is preliminary data.</text>
</comment>
<dbReference type="Gene3D" id="2.40.30.10">
    <property type="entry name" value="Translation factors"/>
    <property type="match status" value="2"/>
</dbReference>
<evidence type="ECO:0000256" key="6">
    <source>
        <dbReference type="ARBA" id="ARBA00023274"/>
    </source>
</evidence>